<dbReference type="InterPro" id="IPR003462">
    <property type="entry name" value="ODC_Mu_crystall"/>
</dbReference>
<dbReference type="InterPro" id="IPR036291">
    <property type="entry name" value="NAD(P)-bd_dom_sf"/>
</dbReference>
<proteinExistence type="predicted"/>
<dbReference type="PANTHER" id="PTHR13812:SF19">
    <property type="entry name" value="KETIMINE REDUCTASE MU-CRYSTALLIN"/>
    <property type="match status" value="1"/>
</dbReference>
<dbReference type="Gene3D" id="3.30.1780.10">
    <property type="entry name" value="ornithine cyclodeaminase, domain 1"/>
    <property type="match status" value="1"/>
</dbReference>
<evidence type="ECO:0000313" key="2">
    <source>
        <dbReference type="Proteomes" id="UP000664771"/>
    </source>
</evidence>
<accession>A0ABS3LUP8</accession>
<dbReference type="PANTHER" id="PTHR13812">
    <property type="entry name" value="KETIMINE REDUCTASE MU-CRYSTALLIN"/>
    <property type="match status" value="1"/>
</dbReference>
<dbReference type="Proteomes" id="UP000664771">
    <property type="component" value="Unassembled WGS sequence"/>
</dbReference>
<dbReference type="Gene3D" id="3.40.50.720">
    <property type="entry name" value="NAD(P)-binding Rossmann-like Domain"/>
    <property type="match status" value="1"/>
</dbReference>
<sequence>MPFRTRNTNTVDILDAAQTAALLPWTPLIETLEATMLDYAAGKILCPERQTLMPPGREGVMLSMPSAAADVFCHKLVTVYPGNAAHNLPAIHGVVTCGDARDGRTILSLDGPTVTARRTAAVTFVAIRRLLPAPPRSVLLIGTGVQAQAHVEGLFTLWPDIRVTAQGRSVERERALRAATDSRVALSHEAVERGQQDATHDAVVIATTAREPVYDLPGRAGALVVGLGAFRPDMAEIGPATLESSALYVDDPHGAPSEAGDLIQAGIDWNRVRPLASALAAPPDSRVPVVCKTVGCAAWDLAACRTALGFSGAQ</sequence>
<dbReference type="NCBIfam" id="NF005603">
    <property type="entry name" value="PRK07340.1"/>
    <property type="match status" value="1"/>
</dbReference>
<keyword evidence="2" id="KW-1185">Reference proteome</keyword>
<name>A0ABS3LUP8_9PROT</name>
<gene>
    <name evidence="1" type="ORF">J2D73_07465</name>
</gene>
<protein>
    <submittedName>
        <fullName evidence="1">Delta(1)-pyrroline-2-carboxylate reductase family protein</fullName>
    </submittedName>
</protein>
<dbReference type="Pfam" id="PF02423">
    <property type="entry name" value="OCD_Mu_crystall"/>
    <property type="match status" value="1"/>
</dbReference>
<dbReference type="InterPro" id="IPR023401">
    <property type="entry name" value="ODC_N"/>
</dbReference>
<dbReference type="SUPFAM" id="SSF51735">
    <property type="entry name" value="NAD(P)-binding Rossmann-fold domains"/>
    <property type="match status" value="1"/>
</dbReference>
<dbReference type="EMBL" id="JAFVMF010000007">
    <property type="protein sequence ID" value="MBO1359632.1"/>
    <property type="molecule type" value="Genomic_DNA"/>
</dbReference>
<dbReference type="PIRSF" id="PIRSF001439">
    <property type="entry name" value="CryM"/>
    <property type="match status" value="1"/>
</dbReference>
<evidence type="ECO:0000313" key="1">
    <source>
        <dbReference type="EMBL" id="MBO1359632.1"/>
    </source>
</evidence>
<comment type="caution">
    <text evidence="1">The sequence shown here is derived from an EMBL/GenBank/DDBJ whole genome shotgun (WGS) entry which is preliminary data.</text>
</comment>
<organism evidence="1 2">
    <name type="scientific">Acetobacter sacchari</name>
    <dbReference type="NCBI Taxonomy" id="2661687"/>
    <lineage>
        <taxon>Bacteria</taxon>
        <taxon>Pseudomonadati</taxon>
        <taxon>Pseudomonadota</taxon>
        <taxon>Alphaproteobacteria</taxon>
        <taxon>Acetobacterales</taxon>
        <taxon>Acetobacteraceae</taxon>
        <taxon>Acetobacter</taxon>
    </lineage>
</organism>
<reference evidence="1 2" key="1">
    <citation type="submission" date="2021-03" db="EMBL/GenBank/DDBJ databases">
        <title>The complete genome sequence of Acetobacter sacchari TBRC 11175.</title>
        <authorList>
            <person name="Charoenyingcharoen P."/>
            <person name="Yukphan P."/>
        </authorList>
    </citation>
    <scope>NUCLEOTIDE SEQUENCE [LARGE SCALE GENOMIC DNA]</scope>
    <source>
        <strain evidence="1 2">TBRC 11175</strain>
    </source>
</reference>